<gene>
    <name evidence="2" type="ORF">CVU76_01830</name>
</gene>
<protein>
    <recommendedName>
        <fullName evidence="1">Glycosyl transferase family 1 domain-containing protein</fullName>
    </recommendedName>
</protein>
<reference evidence="2 3" key="1">
    <citation type="journal article" date="2017" name="ISME J.">
        <title>Potential for microbial H2 and metal transformations associated with novel bacteria and archaea in deep terrestrial subsurface sediments.</title>
        <authorList>
            <person name="Hernsdorf A.W."/>
            <person name="Amano Y."/>
            <person name="Miyakawa K."/>
            <person name="Ise K."/>
            <person name="Suzuki Y."/>
            <person name="Anantharaman K."/>
            <person name="Probst A."/>
            <person name="Burstein D."/>
            <person name="Thomas B.C."/>
            <person name="Banfield J.F."/>
        </authorList>
    </citation>
    <scope>NUCLEOTIDE SEQUENCE [LARGE SCALE GENOMIC DNA]</scope>
    <source>
        <strain evidence="2">HGW-Dojkabacteria-1</strain>
    </source>
</reference>
<dbReference type="PANTHER" id="PTHR45947:SF3">
    <property type="entry name" value="SULFOQUINOVOSYL TRANSFERASE SQD2"/>
    <property type="match status" value="1"/>
</dbReference>
<sequence length="369" mass="43114">MNKDISNLKVAIVSDHYFTFAGASFVTKELGSLFKNPHYYFLMGDSIKAKKYFKTNRIFFTGLNKFPLLKKYYRYTYFLWPVFIETFDFSKYDLVISSSFSVSHGVITGIYTKHIAYIHTPMRYAWDLTNEYFPSKTFFLKRLIVHFFLNFLRIWDVYASSRADCILANSNFVRDRVTKYWKRNVDKVIHPPVSLYKGKTITRREKYFVAGAPFEPNKGGYFILHCASKLGFELKVIGIGDSYKKLRKKYSKNENIHFLGKVTDKEKYDVLSKAQGFICSGTEDFGIFPVEAMSCGTPVLAIRKGGYLDFVQEGVNGMFFDYQIVESFETVYKSFKKKKWDYAKVKDSVKGFAKERFEKEIKTFVLKNI</sequence>
<evidence type="ECO:0000313" key="2">
    <source>
        <dbReference type="EMBL" id="PKN02755.1"/>
    </source>
</evidence>
<proteinExistence type="predicted"/>
<dbReference type="Proteomes" id="UP000233417">
    <property type="component" value="Unassembled WGS sequence"/>
</dbReference>
<comment type="caution">
    <text evidence="2">The sequence shown here is derived from an EMBL/GenBank/DDBJ whole genome shotgun (WGS) entry which is preliminary data.</text>
</comment>
<dbReference type="Gene3D" id="3.40.50.2000">
    <property type="entry name" value="Glycogen Phosphorylase B"/>
    <property type="match status" value="2"/>
</dbReference>
<dbReference type="EMBL" id="PHAO01000001">
    <property type="protein sequence ID" value="PKN02755.1"/>
    <property type="molecule type" value="Genomic_DNA"/>
</dbReference>
<evidence type="ECO:0000259" key="1">
    <source>
        <dbReference type="Pfam" id="PF00534"/>
    </source>
</evidence>
<dbReference type="AlphaFoldDB" id="A0A2N2F3G1"/>
<dbReference type="InterPro" id="IPR001296">
    <property type="entry name" value="Glyco_trans_1"/>
</dbReference>
<dbReference type="PANTHER" id="PTHR45947">
    <property type="entry name" value="SULFOQUINOVOSYL TRANSFERASE SQD2"/>
    <property type="match status" value="1"/>
</dbReference>
<name>A0A2N2F3G1_9BACT</name>
<dbReference type="SUPFAM" id="SSF53756">
    <property type="entry name" value="UDP-Glycosyltransferase/glycogen phosphorylase"/>
    <property type="match status" value="1"/>
</dbReference>
<dbReference type="InterPro" id="IPR050194">
    <property type="entry name" value="Glycosyltransferase_grp1"/>
</dbReference>
<dbReference type="GO" id="GO:0016757">
    <property type="term" value="F:glycosyltransferase activity"/>
    <property type="evidence" value="ECO:0007669"/>
    <property type="project" value="InterPro"/>
</dbReference>
<feature type="domain" description="Glycosyl transferase family 1" evidence="1">
    <location>
        <begin position="213"/>
        <end position="331"/>
    </location>
</feature>
<evidence type="ECO:0000313" key="3">
    <source>
        <dbReference type="Proteomes" id="UP000233417"/>
    </source>
</evidence>
<dbReference type="Pfam" id="PF00534">
    <property type="entry name" value="Glycos_transf_1"/>
    <property type="match status" value="1"/>
</dbReference>
<organism evidence="2 3">
    <name type="scientific">Candidatus Dojkabacteria bacterium HGW-Dojkabacteria-1</name>
    <dbReference type="NCBI Taxonomy" id="2013761"/>
    <lineage>
        <taxon>Bacteria</taxon>
        <taxon>Candidatus Dojkabacteria</taxon>
    </lineage>
</organism>
<accession>A0A2N2F3G1</accession>